<dbReference type="Pfam" id="PF00282">
    <property type="entry name" value="Pyridoxal_deC"/>
    <property type="match status" value="1"/>
</dbReference>
<comment type="cofactor">
    <cofactor evidence="1 6 7">
        <name>pyridoxal 5'-phosphate</name>
        <dbReference type="ChEBI" id="CHEBI:597326"/>
    </cofactor>
</comment>
<keyword evidence="5 7" id="KW-0456">Lyase</keyword>
<dbReference type="STRING" id="394264.SAMN04488040_0435"/>
<keyword evidence="3" id="KW-0210">Decarboxylase</keyword>
<comment type="similarity">
    <text evidence="2 7">Belongs to the group II decarboxylase family.</text>
</comment>
<gene>
    <name evidence="8" type="ORF">SAMN04488040_0435</name>
</gene>
<organism evidence="8 9">
    <name type="scientific">Sulfitobacter marinus</name>
    <dbReference type="NCBI Taxonomy" id="394264"/>
    <lineage>
        <taxon>Bacteria</taxon>
        <taxon>Pseudomonadati</taxon>
        <taxon>Pseudomonadota</taxon>
        <taxon>Alphaproteobacteria</taxon>
        <taxon>Rhodobacterales</taxon>
        <taxon>Roseobacteraceae</taxon>
        <taxon>Sulfitobacter</taxon>
    </lineage>
</organism>
<feature type="modified residue" description="N6-(pyridoxal phosphate)lysine" evidence="6">
    <location>
        <position position="289"/>
    </location>
</feature>
<dbReference type="Proteomes" id="UP000199239">
    <property type="component" value="Unassembled WGS sequence"/>
</dbReference>
<dbReference type="InterPro" id="IPR015421">
    <property type="entry name" value="PyrdxlP-dep_Trfase_major"/>
</dbReference>
<dbReference type="Gene3D" id="3.90.1150.10">
    <property type="entry name" value="Aspartate Aminotransferase, domain 1"/>
    <property type="match status" value="1"/>
</dbReference>
<dbReference type="InterPro" id="IPR010977">
    <property type="entry name" value="Aromatic_deC"/>
</dbReference>
<evidence type="ECO:0000256" key="6">
    <source>
        <dbReference type="PIRSR" id="PIRSR602129-50"/>
    </source>
</evidence>
<evidence type="ECO:0000256" key="1">
    <source>
        <dbReference type="ARBA" id="ARBA00001933"/>
    </source>
</evidence>
<dbReference type="EMBL" id="FPAJ01000001">
    <property type="protein sequence ID" value="SFS45991.1"/>
    <property type="molecule type" value="Genomic_DNA"/>
</dbReference>
<dbReference type="InterPro" id="IPR015424">
    <property type="entry name" value="PyrdxlP-dep_Trfase"/>
</dbReference>
<dbReference type="GO" id="GO:0016831">
    <property type="term" value="F:carboxy-lyase activity"/>
    <property type="evidence" value="ECO:0007669"/>
    <property type="project" value="UniProtKB-KW"/>
</dbReference>
<reference evidence="9" key="1">
    <citation type="submission" date="2016-10" db="EMBL/GenBank/DDBJ databases">
        <authorList>
            <person name="Varghese N."/>
            <person name="Submissions S."/>
        </authorList>
    </citation>
    <scope>NUCLEOTIDE SEQUENCE [LARGE SCALE GENOMIC DNA]</scope>
    <source>
        <strain evidence="9">DSM 23422</strain>
    </source>
</reference>
<proteinExistence type="inferred from homology"/>
<dbReference type="RefSeq" id="WP_093914696.1">
    <property type="nucleotide sequence ID" value="NZ_FPAJ01000001.1"/>
</dbReference>
<dbReference type="OrthoDB" id="9803665at2"/>
<dbReference type="SUPFAM" id="SSF53383">
    <property type="entry name" value="PLP-dependent transferases"/>
    <property type="match status" value="1"/>
</dbReference>
<accession>A0A1I6Q0H0</accession>
<dbReference type="GO" id="GO:0019752">
    <property type="term" value="P:carboxylic acid metabolic process"/>
    <property type="evidence" value="ECO:0007669"/>
    <property type="project" value="InterPro"/>
</dbReference>
<dbReference type="Gene3D" id="3.40.640.10">
    <property type="entry name" value="Type I PLP-dependent aspartate aminotransferase-like (Major domain)"/>
    <property type="match status" value="1"/>
</dbReference>
<sequence>MTLSTNPLERQAAILQEGARRGASYLTTLSDRPVRASTDGLGAFDFALPKRGISDLDVLDLIDRVGAPGTVASAAGRYFGYVIGGSLPAASGTRAMLTAWDQVADAPTGPSVVAMEEVAIRWMVDLLKLPPKTEGVFTTGATMANVALLATARDELLDRQGHRRGKSLIGAPPIRVVASAEIHATVLKSLRIVGLGSDDIEFVPVDDQGRLQPEAMPQIDDRTLVLAQVGNVCTGASDPLAQIATKCEAAGAWLHVDGAFGLWARVSQKIGAALEGLERADSWVVDAHKTLNAPYDSGVALCRHHVAMRASMAIGASYLPPNEPSPADLAPEFSRAARGAETYAALLSLGQDGVITLVDRLHLLAVRLAEGVQEMGFTVPHDVHFNQVFCTLSQDPMRCEKIVKEVQDSGEAWFGSASWQGQEGFRMSISNWSTSEDDIDRVLSELAKVKARSDYWLL</sequence>
<evidence type="ECO:0000313" key="8">
    <source>
        <dbReference type="EMBL" id="SFS45991.1"/>
    </source>
</evidence>
<dbReference type="AlphaFoldDB" id="A0A1I6Q0H0"/>
<dbReference type="InterPro" id="IPR015422">
    <property type="entry name" value="PyrdxlP-dep_Trfase_small"/>
</dbReference>
<protein>
    <submittedName>
        <fullName evidence="8">Glutamate or tyrosine decarboxylase</fullName>
    </submittedName>
</protein>
<evidence type="ECO:0000256" key="2">
    <source>
        <dbReference type="ARBA" id="ARBA00009533"/>
    </source>
</evidence>
<keyword evidence="9" id="KW-1185">Reference proteome</keyword>
<evidence type="ECO:0000256" key="7">
    <source>
        <dbReference type="RuleBase" id="RU000382"/>
    </source>
</evidence>
<dbReference type="PANTHER" id="PTHR11999">
    <property type="entry name" value="GROUP II PYRIDOXAL-5-PHOSPHATE DECARBOXYLASE"/>
    <property type="match status" value="1"/>
</dbReference>
<evidence type="ECO:0000256" key="3">
    <source>
        <dbReference type="ARBA" id="ARBA00022793"/>
    </source>
</evidence>
<dbReference type="GO" id="GO:0030170">
    <property type="term" value="F:pyridoxal phosphate binding"/>
    <property type="evidence" value="ECO:0007669"/>
    <property type="project" value="InterPro"/>
</dbReference>
<dbReference type="PANTHER" id="PTHR11999:SF70">
    <property type="entry name" value="MIP05841P"/>
    <property type="match status" value="1"/>
</dbReference>
<evidence type="ECO:0000256" key="5">
    <source>
        <dbReference type="ARBA" id="ARBA00023239"/>
    </source>
</evidence>
<dbReference type="InterPro" id="IPR002129">
    <property type="entry name" value="PyrdxlP-dep_de-COase"/>
</dbReference>
<evidence type="ECO:0000313" key="9">
    <source>
        <dbReference type="Proteomes" id="UP000199239"/>
    </source>
</evidence>
<keyword evidence="4 6" id="KW-0663">Pyridoxal phosphate</keyword>
<name>A0A1I6Q0H0_9RHOB</name>
<evidence type="ECO:0000256" key="4">
    <source>
        <dbReference type="ARBA" id="ARBA00022898"/>
    </source>
</evidence>